<dbReference type="PANTHER" id="PTHR42891:SF1">
    <property type="entry name" value="D-GLYCERO-BETA-D-MANNO-HEPTOSE-1,7-BISPHOSPHATE 7-PHOSPHATASE"/>
    <property type="match status" value="1"/>
</dbReference>
<keyword evidence="3" id="KW-0479">Metal-binding</keyword>
<proteinExistence type="inferred from homology"/>
<dbReference type="InterPro" id="IPR006543">
    <property type="entry name" value="Histidinol-phos"/>
</dbReference>
<comment type="caution">
    <text evidence="8">The sequence shown here is derived from an EMBL/GenBank/DDBJ whole genome shotgun (WGS) entry which is preliminary data.</text>
</comment>
<dbReference type="Gene3D" id="3.40.50.1000">
    <property type="entry name" value="HAD superfamily/HAD-like"/>
    <property type="match status" value="1"/>
</dbReference>
<comment type="subcellular location">
    <subcellularLocation>
        <location evidence="1 7">Cytoplasm</location>
    </subcellularLocation>
</comment>
<protein>
    <recommendedName>
        <fullName evidence="6 7">D,D-heptose 1,7-bisphosphate phosphatase</fullName>
        <ecNumber evidence="7">3.1.3.-</ecNumber>
    </recommendedName>
</protein>
<dbReference type="Pfam" id="PF13242">
    <property type="entry name" value="Hydrolase_like"/>
    <property type="match status" value="1"/>
</dbReference>
<dbReference type="InterPro" id="IPR004446">
    <property type="entry name" value="Heptose_bisP_phosphatase"/>
</dbReference>
<dbReference type="InterPro" id="IPR006549">
    <property type="entry name" value="HAD-SF_hydro_IIIA"/>
</dbReference>
<dbReference type="EMBL" id="BAABKI010000023">
    <property type="protein sequence ID" value="GAA5176562.1"/>
    <property type="molecule type" value="Genomic_DNA"/>
</dbReference>
<dbReference type="SUPFAM" id="SSF56784">
    <property type="entry name" value="HAD-like"/>
    <property type="match status" value="1"/>
</dbReference>
<dbReference type="RefSeq" id="WP_031384872.1">
    <property type="nucleotide sequence ID" value="NZ_BAABKI010000023.1"/>
</dbReference>
<evidence type="ECO:0000256" key="3">
    <source>
        <dbReference type="ARBA" id="ARBA00022723"/>
    </source>
</evidence>
<evidence type="ECO:0000256" key="2">
    <source>
        <dbReference type="ARBA" id="ARBA00022490"/>
    </source>
</evidence>
<dbReference type="CDD" id="cd07503">
    <property type="entry name" value="HAD_HisB-N"/>
    <property type="match status" value="1"/>
</dbReference>
<dbReference type="NCBIfam" id="TIGR01656">
    <property type="entry name" value="Histidinol-ppas"/>
    <property type="match status" value="1"/>
</dbReference>
<dbReference type="InterPro" id="IPR036412">
    <property type="entry name" value="HAD-like_sf"/>
</dbReference>
<evidence type="ECO:0000256" key="6">
    <source>
        <dbReference type="ARBA" id="ARBA00031828"/>
    </source>
</evidence>
<evidence type="ECO:0000256" key="4">
    <source>
        <dbReference type="ARBA" id="ARBA00022801"/>
    </source>
</evidence>
<reference evidence="9" key="1">
    <citation type="journal article" date="2019" name="Int. J. Syst. Evol. Microbiol.">
        <title>The Global Catalogue of Microorganisms (GCM) 10K type strain sequencing project: providing services to taxonomists for standard genome sequencing and annotation.</title>
        <authorList>
            <consortium name="The Broad Institute Genomics Platform"/>
            <consortium name="The Broad Institute Genome Sequencing Center for Infectious Disease"/>
            <person name="Wu L."/>
            <person name="Ma J."/>
        </authorList>
    </citation>
    <scope>NUCLEOTIDE SEQUENCE [LARGE SCALE GENOMIC DNA]</scope>
    <source>
        <strain evidence="9">JCM 18472</strain>
    </source>
</reference>
<evidence type="ECO:0000256" key="7">
    <source>
        <dbReference type="PIRNR" id="PIRNR004682"/>
    </source>
</evidence>
<accession>A0ABP9RGL0</accession>
<evidence type="ECO:0000313" key="8">
    <source>
        <dbReference type="EMBL" id="GAA5176562.1"/>
    </source>
</evidence>
<keyword evidence="4 7" id="KW-0378">Hydrolase</keyword>
<dbReference type="PANTHER" id="PTHR42891">
    <property type="entry name" value="D-GLYCERO-BETA-D-MANNO-HEPTOSE-1,7-BISPHOSPHATE 7-PHOSPHATASE"/>
    <property type="match status" value="1"/>
</dbReference>
<name>A0ABP9RGL0_9GAMM</name>
<evidence type="ECO:0000313" key="9">
    <source>
        <dbReference type="Proteomes" id="UP001500074"/>
    </source>
</evidence>
<dbReference type="NCBIfam" id="NF006506">
    <property type="entry name" value="PRK08942.1"/>
    <property type="match status" value="1"/>
</dbReference>
<sequence length="191" mass="21046">MQPLSGQSHDLTPSKVIILDRDGVLNEDSDDYIKSLDEWRPYAQAIEAIARLTRHGWTIAIATNQSGVARGYYDETTLQMIHDDLCERVSAAGGTIAHIAYCPHGPDDGCECRKPKTGLLDQIQHSLKLDSLQNAWMVGDSRRDLEAGIAKGCHPVLVRTGKGRRTEARGSLGQARIFDDLAAFADYLIEN</sequence>
<dbReference type="PIRSF" id="PIRSF004682">
    <property type="entry name" value="GmhB"/>
    <property type="match status" value="1"/>
</dbReference>
<comment type="similarity">
    <text evidence="7">Belongs to the gmhB family.</text>
</comment>
<dbReference type="NCBIfam" id="TIGR01662">
    <property type="entry name" value="HAD-SF-IIIA"/>
    <property type="match status" value="1"/>
</dbReference>
<evidence type="ECO:0000256" key="5">
    <source>
        <dbReference type="ARBA" id="ARBA00023277"/>
    </source>
</evidence>
<evidence type="ECO:0000256" key="1">
    <source>
        <dbReference type="ARBA" id="ARBA00004496"/>
    </source>
</evidence>
<keyword evidence="9" id="KW-1185">Reference proteome</keyword>
<gene>
    <name evidence="8" type="primary">gmhB</name>
    <name evidence="8" type="ORF">GCM10023342_22210</name>
</gene>
<dbReference type="InterPro" id="IPR023214">
    <property type="entry name" value="HAD_sf"/>
</dbReference>
<dbReference type="EC" id="3.1.3.-" evidence="7"/>
<organism evidence="8 9">
    <name type="scientific">Modicisalibacter zincidurans</name>
    <dbReference type="NCBI Taxonomy" id="1178777"/>
    <lineage>
        <taxon>Bacteria</taxon>
        <taxon>Pseudomonadati</taxon>
        <taxon>Pseudomonadota</taxon>
        <taxon>Gammaproteobacteria</taxon>
        <taxon>Oceanospirillales</taxon>
        <taxon>Halomonadaceae</taxon>
        <taxon>Modicisalibacter</taxon>
    </lineage>
</organism>
<keyword evidence="2 7" id="KW-0963">Cytoplasm</keyword>
<keyword evidence="5 7" id="KW-0119">Carbohydrate metabolism</keyword>
<dbReference type="Proteomes" id="UP001500074">
    <property type="component" value="Unassembled WGS sequence"/>
</dbReference>